<feature type="compositionally biased region" description="Basic and acidic residues" evidence="1">
    <location>
        <begin position="191"/>
        <end position="202"/>
    </location>
</feature>
<reference evidence="2" key="1">
    <citation type="submission" date="2021-05" db="EMBL/GenBank/DDBJ databases">
        <title>A free-living protist that lacks canonical eukaryotic 1 DNA replication and segregation systems.</title>
        <authorList>
            <person name="Salas-Leiva D.E."/>
            <person name="Tromer E.C."/>
            <person name="Curtis B.A."/>
            <person name="Jerlstrom-Hultqvist J."/>
            <person name="Kolisko M."/>
            <person name="Yi Z."/>
            <person name="Salas-Leiva J.S."/>
            <person name="Gallot-Lavallee L."/>
            <person name="Kops G.J.P.L."/>
            <person name="Archibald J.M."/>
            <person name="Simpson A.G.B."/>
            <person name="Roger A.J."/>
        </authorList>
    </citation>
    <scope>NUCLEOTIDE SEQUENCE</scope>
    <source>
        <strain evidence="2">BICM</strain>
    </source>
</reference>
<dbReference type="SUPFAM" id="SSF56672">
    <property type="entry name" value="DNA/RNA polymerases"/>
    <property type="match status" value="1"/>
</dbReference>
<dbReference type="Proteomes" id="UP000717585">
    <property type="component" value="Unassembled WGS sequence"/>
</dbReference>
<organism evidence="2 3">
    <name type="scientific">Carpediemonas membranifera</name>
    <dbReference type="NCBI Taxonomy" id="201153"/>
    <lineage>
        <taxon>Eukaryota</taxon>
        <taxon>Metamonada</taxon>
        <taxon>Carpediemonas-like organisms</taxon>
        <taxon>Carpediemonas</taxon>
    </lineage>
</organism>
<feature type="region of interest" description="Disordered" evidence="1">
    <location>
        <begin position="183"/>
        <end position="227"/>
    </location>
</feature>
<keyword evidence="3" id="KW-1185">Reference proteome</keyword>
<dbReference type="Gene3D" id="2.40.70.10">
    <property type="entry name" value="Acid Proteases"/>
    <property type="match status" value="1"/>
</dbReference>
<dbReference type="Gene3D" id="3.10.10.10">
    <property type="entry name" value="HIV Type 1 Reverse Transcriptase, subunit A, domain 1"/>
    <property type="match status" value="1"/>
</dbReference>
<dbReference type="EMBL" id="JAHDYR010000067">
    <property type="protein sequence ID" value="KAG9389771.1"/>
    <property type="molecule type" value="Genomic_DNA"/>
</dbReference>
<evidence type="ECO:0000313" key="3">
    <source>
        <dbReference type="Proteomes" id="UP000717585"/>
    </source>
</evidence>
<evidence type="ECO:0000256" key="1">
    <source>
        <dbReference type="SAM" id="MobiDB-lite"/>
    </source>
</evidence>
<proteinExistence type="predicted"/>
<name>A0A8J6DYZ5_9EUKA</name>
<dbReference type="InterPro" id="IPR043502">
    <property type="entry name" value="DNA/RNA_pol_sf"/>
</dbReference>
<dbReference type="InterPro" id="IPR021109">
    <property type="entry name" value="Peptidase_aspartic_dom_sf"/>
</dbReference>
<sequence>MMPSDIQDLIEDTYYVSMADMTEDQIDSYISEFLAPTDTQALKNDLEKVTCGADNGKRITHIRKYISDFSEVYRRIADVQADEEVEEALESASPVTNEGEQETGPPQDTTTDISTTTSDGFEKEARKIFVKGLRPIKFRDVVEFHTNTNENDGKKSLKSAFTLAVTTAKLDDQAKTLAIRFGYYTPPSNSSKKDKDKTKDKAAGSSKPKTVAPVTKPNDTDPTRKPPFVPCKLCGGWHWVNECPSRQTADAQKPATEAEPRYSRRTGTLRADPKKKVPFEANFMSDAEEDEDVGPLKTTAEVNGRKYVFIIDTGAKRTGVSQTIVETMQLPTITGPNRYYLAADDHIFCSNKQALVTLELVLAGKAVRFDAWVDFLPGRRDKVLIACDVLRYLGLLTKDALFISLLKDEVREDDGDDIPMFMAEASRAESVKIEREDLRPAIETILAKTPHLFDDIAPNGANVPPMRSHLKDEGALVQLKPRGLRGPRRAKVREEIKRLRALGITRPSAGPFASPIVVVDKYLTNVDPAQTTRIKSWLAGRG</sequence>
<feature type="compositionally biased region" description="Low complexity" evidence="1">
    <location>
        <begin position="108"/>
        <end position="118"/>
    </location>
</feature>
<gene>
    <name evidence="2" type="ORF">J8273_8448</name>
</gene>
<protein>
    <submittedName>
        <fullName evidence="2">Uncharacterized protein</fullName>
    </submittedName>
</protein>
<feature type="region of interest" description="Disordered" evidence="1">
    <location>
        <begin position="84"/>
        <end position="118"/>
    </location>
</feature>
<feature type="region of interest" description="Disordered" evidence="1">
    <location>
        <begin position="246"/>
        <end position="268"/>
    </location>
</feature>
<dbReference type="AlphaFoldDB" id="A0A8J6DYZ5"/>
<accession>A0A8J6DYZ5</accession>
<dbReference type="SUPFAM" id="SSF50630">
    <property type="entry name" value="Acid proteases"/>
    <property type="match status" value="1"/>
</dbReference>
<evidence type="ECO:0000313" key="2">
    <source>
        <dbReference type="EMBL" id="KAG9389771.1"/>
    </source>
</evidence>
<comment type="caution">
    <text evidence="2">The sequence shown here is derived from an EMBL/GenBank/DDBJ whole genome shotgun (WGS) entry which is preliminary data.</text>
</comment>